<proteinExistence type="predicted"/>
<dbReference type="AlphaFoldDB" id="A0A5J4WDK2"/>
<dbReference type="Proteomes" id="UP000324800">
    <property type="component" value="Unassembled WGS sequence"/>
</dbReference>
<dbReference type="EMBL" id="SNRW01002362">
    <property type="protein sequence ID" value="KAA6393021.1"/>
    <property type="molecule type" value="Genomic_DNA"/>
</dbReference>
<accession>A0A5J4WDK2</accession>
<name>A0A5J4WDK2_9EUKA</name>
<comment type="caution">
    <text evidence="1">The sequence shown here is derived from an EMBL/GenBank/DDBJ whole genome shotgun (WGS) entry which is preliminary data.</text>
</comment>
<protein>
    <submittedName>
        <fullName evidence="1">Uncharacterized protein</fullName>
    </submittedName>
</protein>
<evidence type="ECO:0000313" key="2">
    <source>
        <dbReference type="Proteomes" id="UP000324800"/>
    </source>
</evidence>
<sequence length="663" mass="77231">MASAQTDPPDISDQDSLVVEEQDEELLNSKNQQLYEPQLLRPMIHAVHMIRYIRKFLDIHGQKLSRMQEQLIFSYHARPKINSKKDNIKCLTATGLIGNIIAQGRTPSLVIDAQMLTSNSFIVISDRSAIIYSLLPNVRHQHFFPDYKNLMNKIKEYPFDVSIYTGLVFQNKQELDKEEEEYFKSKESDQFMFNMQVSGIVPRNSDLSFIIPSTFGKSTLFGGIDGQFTSQLRKLYKEMHKPTNEIAAFATLAHDLMAETAEWVGQSKISFSDSVSLIHKSYGNLQYDEKSTKLSDEDNKIRFPDSLPKKINNWRHNTLMISQCTITDYNILQSLPEVKPFVLLSHRGWCACAVPVRYDQIPFRDIEMRISSAASLISFGQSWINQQAQLFQDYDIFERNSFHSYIQMEIEEELEETGTLMMIPFHPVMRYHTPVYPIRFGRYFDTQMLYGISPNPLQAENLRWRTFEPWQLRKVISLMGAEGDVRQRWKLSEREKVRTQLNLPRPPDEEKAKQQIAIFRQQQIEEQKKKIILMFKKFGKEEDEKKEKNKQLLVDENDKEIASASTSTIQSKSNAQQSMNPYKSNINSMQLYIFPEVTGGHTELTIHQPTMSFLQEYMHPQYRRKNSVLLTLTGDALEHPIPLNNTQRSVLQNRIISLPKEFY</sequence>
<gene>
    <name evidence="1" type="ORF">EZS28_011450</name>
</gene>
<organism evidence="1 2">
    <name type="scientific">Streblomastix strix</name>
    <dbReference type="NCBI Taxonomy" id="222440"/>
    <lineage>
        <taxon>Eukaryota</taxon>
        <taxon>Metamonada</taxon>
        <taxon>Preaxostyla</taxon>
        <taxon>Oxymonadida</taxon>
        <taxon>Streblomastigidae</taxon>
        <taxon>Streblomastix</taxon>
    </lineage>
</organism>
<reference evidence="1 2" key="1">
    <citation type="submission" date="2019-03" db="EMBL/GenBank/DDBJ databases">
        <title>Single cell metagenomics reveals metabolic interactions within the superorganism composed of flagellate Streblomastix strix and complex community of Bacteroidetes bacteria on its surface.</title>
        <authorList>
            <person name="Treitli S.C."/>
            <person name="Kolisko M."/>
            <person name="Husnik F."/>
            <person name="Keeling P."/>
            <person name="Hampl V."/>
        </authorList>
    </citation>
    <scope>NUCLEOTIDE SEQUENCE [LARGE SCALE GENOMIC DNA]</scope>
    <source>
        <strain evidence="1">ST1C</strain>
    </source>
</reference>
<evidence type="ECO:0000313" key="1">
    <source>
        <dbReference type="EMBL" id="KAA6393021.1"/>
    </source>
</evidence>